<dbReference type="HOGENOM" id="CLU_3060550_0_0_0"/>
<dbReference type="EMBL" id="CP001998">
    <property type="protein sequence ID" value="ADE53560.1"/>
    <property type="molecule type" value="Genomic_DNA"/>
</dbReference>
<accession>D5ENQ1</accession>
<evidence type="ECO:0000313" key="1">
    <source>
        <dbReference type="EMBL" id="ADE53560.1"/>
    </source>
</evidence>
<dbReference type="Proteomes" id="UP000000925">
    <property type="component" value="Chromosome"/>
</dbReference>
<dbReference type="STRING" id="583355.Caka_0535"/>
<dbReference type="AlphaFoldDB" id="D5ENQ1"/>
<sequence>MSMLCVSCPTLSKDNEHVHIFGLKLWLSMNCVGQSERPDTSTLVFQRVAGLNG</sequence>
<dbReference type="KEGG" id="caa:Caka_0535"/>
<name>D5ENQ1_CORAD</name>
<gene>
    <name evidence="1" type="ordered locus">Caka_0535</name>
</gene>
<proteinExistence type="predicted"/>
<keyword evidence="2" id="KW-1185">Reference proteome</keyword>
<reference evidence="1 2" key="1">
    <citation type="journal article" date="2010" name="Stand. Genomic Sci.">
        <title>Complete genome sequence of Coraliomargarita akajimensis type strain (04OKA010-24).</title>
        <authorList>
            <person name="Mavromatis K."/>
            <person name="Abt B."/>
            <person name="Brambilla E."/>
            <person name="Lapidus A."/>
            <person name="Copeland A."/>
            <person name="Deshpande S."/>
            <person name="Nolan M."/>
            <person name="Lucas S."/>
            <person name="Tice H."/>
            <person name="Cheng J.F."/>
            <person name="Han C."/>
            <person name="Detter J.C."/>
            <person name="Woyke T."/>
            <person name="Goodwin L."/>
            <person name="Pitluck S."/>
            <person name="Held B."/>
            <person name="Brettin T."/>
            <person name="Tapia R."/>
            <person name="Ivanova N."/>
            <person name="Mikhailova N."/>
            <person name="Pati A."/>
            <person name="Liolios K."/>
            <person name="Chen A."/>
            <person name="Palaniappan K."/>
            <person name="Land M."/>
            <person name="Hauser L."/>
            <person name="Chang Y.J."/>
            <person name="Jeffries C.D."/>
            <person name="Rohde M."/>
            <person name="Goker M."/>
            <person name="Bristow J."/>
            <person name="Eisen J.A."/>
            <person name="Markowitz V."/>
            <person name="Hugenholtz P."/>
            <person name="Klenk H.P."/>
            <person name="Kyrpides N.C."/>
        </authorList>
    </citation>
    <scope>NUCLEOTIDE SEQUENCE [LARGE SCALE GENOMIC DNA]</scope>
    <source>
        <strain evidence="2">DSM 45221 / IAM 15411 / JCM 23193 / KCTC 12865</strain>
    </source>
</reference>
<evidence type="ECO:0000313" key="2">
    <source>
        <dbReference type="Proteomes" id="UP000000925"/>
    </source>
</evidence>
<protein>
    <submittedName>
        <fullName evidence="1">Uncharacterized protein</fullName>
    </submittedName>
</protein>
<organism evidence="1 2">
    <name type="scientific">Coraliomargarita akajimensis (strain DSM 45221 / IAM 15411 / JCM 23193 / KCTC 12865 / 04OKA010-24)</name>
    <dbReference type="NCBI Taxonomy" id="583355"/>
    <lineage>
        <taxon>Bacteria</taxon>
        <taxon>Pseudomonadati</taxon>
        <taxon>Verrucomicrobiota</taxon>
        <taxon>Opitutia</taxon>
        <taxon>Puniceicoccales</taxon>
        <taxon>Coraliomargaritaceae</taxon>
        <taxon>Coraliomargarita</taxon>
    </lineage>
</organism>